<dbReference type="EMBL" id="NDWU01000002">
    <property type="protein sequence ID" value="PUA34199.1"/>
    <property type="molecule type" value="Genomic_DNA"/>
</dbReference>
<dbReference type="InterPro" id="IPR051460">
    <property type="entry name" value="HdrC_iron-sulfur_subunit"/>
</dbReference>
<dbReference type="GO" id="GO:0005886">
    <property type="term" value="C:plasma membrane"/>
    <property type="evidence" value="ECO:0007669"/>
    <property type="project" value="TreeGrafter"/>
</dbReference>
<evidence type="ECO:0000313" key="8">
    <source>
        <dbReference type="Proteomes" id="UP000244066"/>
    </source>
</evidence>
<proteinExistence type="inferred from homology"/>
<reference evidence="7 8" key="1">
    <citation type="submission" date="2017-04" db="EMBL/GenBank/DDBJ databases">
        <title>Draft Aigarchaeota genome from a New Zealand hot spring.</title>
        <authorList>
            <person name="Reysenbach A.-L."/>
            <person name="Donaho J.A."/>
            <person name="Gerhart J."/>
            <person name="Kelley J.F."/>
            <person name="Kouba K."/>
            <person name="Podar M."/>
            <person name="Stott M."/>
        </authorList>
    </citation>
    <scope>NUCLEOTIDE SEQUENCE [LARGE SCALE GENOMIC DNA]</scope>
    <source>
        <strain evidence="7">NZ13_MG1</strain>
    </source>
</reference>
<evidence type="ECO:0000256" key="4">
    <source>
        <dbReference type="ARBA" id="ARBA00023002"/>
    </source>
</evidence>
<comment type="similarity">
    <text evidence="1">Belongs to the HdrC family.</text>
</comment>
<evidence type="ECO:0000256" key="2">
    <source>
        <dbReference type="ARBA" id="ARBA00022485"/>
    </source>
</evidence>
<keyword evidence="2" id="KW-0004">4Fe-4S</keyword>
<evidence type="ECO:0000256" key="6">
    <source>
        <dbReference type="ARBA" id="ARBA00023014"/>
    </source>
</evidence>
<keyword evidence="6" id="KW-0411">Iron-sulfur</keyword>
<dbReference type="Proteomes" id="UP000244066">
    <property type="component" value="Unassembled WGS sequence"/>
</dbReference>
<evidence type="ECO:0000256" key="1">
    <source>
        <dbReference type="ARBA" id="ARBA00007097"/>
    </source>
</evidence>
<protein>
    <submittedName>
        <fullName evidence="7">Uncharacterized protein</fullName>
    </submittedName>
</protein>
<sequence>MKCSSGCTAAKVVDRYRPHEIVALVKAGYSEELINSDVIWACSVCLKCTEYCPQRVSPFEVVMALRNEAVSRGIAPPKGFVEMAKSVLRVGYIQEPMYTMTKDFEEVSRKELGLPEMPKPRDFEKFRQHVLLVGFERLKEIAQA</sequence>
<dbReference type="SUPFAM" id="SSF46548">
    <property type="entry name" value="alpha-helical ferredoxin"/>
    <property type="match status" value="1"/>
</dbReference>
<dbReference type="PANTHER" id="PTHR43255">
    <property type="entry name" value="IRON-SULFUR-BINDING OXIDOREDUCTASE FADF-RELATED-RELATED"/>
    <property type="match status" value="1"/>
</dbReference>
<comment type="caution">
    <text evidence="7">The sequence shown here is derived from an EMBL/GenBank/DDBJ whole genome shotgun (WGS) entry which is preliminary data.</text>
</comment>
<dbReference type="InterPro" id="IPR009051">
    <property type="entry name" value="Helical_ferredxn"/>
</dbReference>
<keyword evidence="3" id="KW-0479">Metal-binding</keyword>
<dbReference type="PANTHER" id="PTHR43255:SF1">
    <property type="entry name" value="IRON-SULFUR-BINDING OXIDOREDUCTASE FADF-RELATED"/>
    <property type="match status" value="1"/>
</dbReference>
<dbReference type="GO" id="GO:0016491">
    <property type="term" value="F:oxidoreductase activity"/>
    <property type="evidence" value="ECO:0007669"/>
    <property type="project" value="UniProtKB-KW"/>
</dbReference>
<keyword evidence="5" id="KW-0408">Iron</keyword>
<evidence type="ECO:0000313" key="7">
    <source>
        <dbReference type="EMBL" id="PUA34199.1"/>
    </source>
</evidence>
<dbReference type="Gene3D" id="1.10.1060.10">
    <property type="entry name" value="Alpha-helical ferredoxin"/>
    <property type="match status" value="1"/>
</dbReference>
<evidence type="ECO:0000256" key="3">
    <source>
        <dbReference type="ARBA" id="ARBA00022723"/>
    </source>
</evidence>
<dbReference type="GO" id="GO:0051539">
    <property type="term" value="F:4 iron, 4 sulfur cluster binding"/>
    <property type="evidence" value="ECO:0007669"/>
    <property type="project" value="UniProtKB-KW"/>
</dbReference>
<evidence type="ECO:0000256" key="5">
    <source>
        <dbReference type="ARBA" id="ARBA00023004"/>
    </source>
</evidence>
<dbReference type="GO" id="GO:0046872">
    <property type="term" value="F:metal ion binding"/>
    <property type="evidence" value="ECO:0007669"/>
    <property type="project" value="UniProtKB-KW"/>
</dbReference>
<accession>A0A2R7YA49</accession>
<keyword evidence="4" id="KW-0560">Oxidoreductase</keyword>
<name>A0A2R7YA49_9ARCH</name>
<dbReference type="AlphaFoldDB" id="A0A2R7YA49"/>
<organism evidence="7 8">
    <name type="scientific">Candidatus Terraquivivens tikiterensis</name>
    <dbReference type="NCBI Taxonomy" id="1980982"/>
    <lineage>
        <taxon>Archaea</taxon>
        <taxon>Nitrososphaerota</taxon>
        <taxon>Candidatus Wolframiiraptoraceae</taxon>
        <taxon>Candidatus Terraquivivens</taxon>
    </lineage>
</organism>
<gene>
    <name evidence="7" type="ORF">B9J98_00995</name>
</gene>